<dbReference type="Proteomes" id="UP000272888">
    <property type="component" value="Unassembled WGS sequence"/>
</dbReference>
<organism evidence="1 2">
    <name type="scientific">Corallococcus llansteffanensis</name>
    <dbReference type="NCBI Taxonomy" id="2316731"/>
    <lineage>
        <taxon>Bacteria</taxon>
        <taxon>Pseudomonadati</taxon>
        <taxon>Myxococcota</taxon>
        <taxon>Myxococcia</taxon>
        <taxon>Myxococcales</taxon>
        <taxon>Cystobacterineae</taxon>
        <taxon>Myxococcaceae</taxon>
        <taxon>Corallococcus</taxon>
    </lineage>
</organism>
<dbReference type="AlphaFoldDB" id="A0A3A8P538"/>
<accession>A0A3A8P538</accession>
<dbReference type="EMBL" id="RAWB01000402">
    <property type="protein sequence ID" value="RKH50979.1"/>
    <property type="molecule type" value="Genomic_DNA"/>
</dbReference>
<gene>
    <name evidence="1" type="ORF">D7V93_29840</name>
</gene>
<name>A0A3A8P538_9BACT</name>
<sequence>MSIWSDAARDAYRKTHRFPNQPNVNGGSGPVIKKRELPLEAKIKLATKLLDKDLFVSARPTSGPKLG</sequence>
<keyword evidence="2" id="KW-1185">Reference proteome</keyword>
<evidence type="ECO:0000313" key="2">
    <source>
        <dbReference type="Proteomes" id="UP000272888"/>
    </source>
</evidence>
<reference evidence="2" key="1">
    <citation type="submission" date="2018-09" db="EMBL/GenBank/DDBJ databases">
        <authorList>
            <person name="Livingstone P.G."/>
            <person name="Whitworth D.E."/>
        </authorList>
    </citation>
    <scope>NUCLEOTIDE SEQUENCE [LARGE SCALE GENOMIC DNA]</scope>
    <source>
        <strain evidence="2">CA051B</strain>
    </source>
</reference>
<proteinExistence type="predicted"/>
<protein>
    <submittedName>
        <fullName evidence="1">Uncharacterized protein</fullName>
    </submittedName>
</protein>
<dbReference type="RefSeq" id="WP_120646621.1">
    <property type="nucleotide sequence ID" value="NZ_RAWB01000402.1"/>
</dbReference>
<evidence type="ECO:0000313" key="1">
    <source>
        <dbReference type="EMBL" id="RKH50979.1"/>
    </source>
</evidence>
<comment type="caution">
    <text evidence="1">The sequence shown here is derived from an EMBL/GenBank/DDBJ whole genome shotgun (WGS) entry which is preliminary data.</text>
</comment>